<sequence length="562" mass="64003">MLKIGSVIDGKYKILNRIGQGGMSTVYLAMNERANKQWAVKEIRKTDSSEFAVTLASIKTETELLKNLSHPNLPSIADIIDYEGSILVVMDYIEGNTLSLAVKDYGPQPQEYVIEWAKQLCNVLGYLHSQEPPIIYRDLKPGNIMLRPDGRLVLIDFGTARRYKVENIEDTTCLGTRGYAAPEQFGGQGQTDARTDIYCLGSTMYHLLTGKNPSEPPYEMYPIRYWDDRFSQGLEKIILKCTQLDPNKRYQNCAELLYDLEHYNELDNSYRRKEKIKMASFVAMLTLSIITGIGSWLMKSDAKAVQGTNYDSYVDYAQKSDTFEDKEESYISAISIDPSKADAYIDLLDKVYLEDGVFSEEEAQTIRQVLITPDHKRTYEEILSTNEAGYALFAYRMGIAYFYSYEGGGNKQQSAYWFHKVNDGLLSESQTERAERLGSIADYYINLGNVDKTGDNKVSYSEYWDDLVAVCDGNIAELDNPNTALIIYKEMASQININAAKYHDDGISYDQMNLQLINIEEHIKSDISKDEIEQSEVLKEMVTELKTNIEKARQTLELLEKQ</sequence>
<evidence type="ECO:0000313" key="8">
    <source>
        <dbReference type="EMBL" id="PHU35685.1"/>
    </source>
</evidence>
<dbReference type="InterPro" id="IPR017441">
    <property type="entry name" value="Protein_kinase_ATP_BS"/>
</dbReference>
<dbReference type="GO" id="GO:0005524">
    <property type="term" value="F:ATP binding"/>
    <property type="evidence" value="ECO:0007669"/>
    <property type="project" value="UniProtKB-UniRule"/>
</dbReference>
<dbReference type="AlphaFoldDB" id="A0A2G3DXU9"/>
<dbReference type="CDD" id="cd14014">
    <property type="entry name" value="STKc_PknB_like"/>
    <property type="match status" value="1"/>
</dbReference>
<dbReference type="PROSITE" id="PS00108">
    <property type="entry name" value="PROTEIN_KINASE_ST"/>
    <property type="match status" value="1"/>
</dbReference>
<keyword evidence="6" id="KW-0175">Coiled coil</keyword>
<dbReference type="PROSITE" id="PS50011">
    <property type="entry name" value="PROTEIN_KINASE_DOM"/>
    <property type="match status" value="1"/>
</dbReference>
<keyword evidence="3 8" id="KW-0418">Kinase</keyword>
<protein>
    <submittedName>
        <fullName evidence="8">Serine/threonine protein kinase</fullName>
    </submittedName>
</protein>
<keyword evidence="1" id="KW-0808">Transferase</keyword>
<evidence type="ECO:0000256" key="5">
    <source>
        <dbReference type="PROSITE-ProRule" id="PRU10141"/>
    </source>
</evidence>
<feature type="coiled-coil region" evidence="6">
    <location>
        <begin position="535"/>
        <end position="562"/>
    </location>
</feature>
<evidence type="ECO:0000313" key="9">
    <source>
        <dbReference type="Proteomes" id="UP000225889"/>
    </source>
</evidence>
<dbReference type="PROSITE" id="PS00107">
    <property type="entry name" value="PROTEIN_KINASE_ATP"/>
    <property type="match status" value="1"/>
</dbReference>
<dbReference type="PANTHER" id="PTHR43289:SF34">
    <property type="entry name" value="SERINE_THREONINE-PROTEIN KINASE YBDM-RELATED"/>
    <property type="match status" value="1"/>
</dbReference>
<feature type="domain" description="Protein kinase" evidence="7">
    <location>
        <begin position="12"/>
        <end position="261"/>
    </location>
</feature>
<dbReference type="Gene3D" id="1.10.510.10">
    <property type="entry name" value="Transferase(Phosphotransferase) domain 1"/>
    <property type="match status" value="1"/>
</dbReference>
<comment type="caution">
    <text evidence="8">The sequence shown here is derived from an EMBL/GenBank/DDBJ whole genome shotgun (WGS) entry which is preliminary data.</text>
</comment>
<dbReference type="PANTHER" id="PTHR43289">
    <property type="entry name" value="MITOGEN-ACTIVATED PROTEIN KINASE KINASE KINASE 20-RELATED"/>
    <property type="match status" value="1"/>
</dbReference>
<keyword evidence="4 5" id="KW-0067">ATP-binding</keyword>
<dbReference type="InterPro" id="IPR000719">
    <property type="entry name" value="Prot_kinase_dom"/>
</dbReference>
<evidence type="ECO:0000256" key="2">
    <source>
        <dbReference type="ARBA" id="ARBA00022741"/>
    </source>
</evidence>
<evidence type="ECO:0000259" key="7">
    <source>
        <dbReference type="PROSITE" id="PS50011"/>
    </source>
</evidence>
<dbReference type="SMART" id="SM00220">
    <property type="entry name" value="S_TKc"/>
    <property type="match status" value="1"/>
</dbReference>
<keyword evidence="8" id="KW-0723">Serine/threonine-protein kinase</keyword>
<evidence type="ECO:0000256" key="6">
    <source>
        <dbReference type="SAM" id="Coils"/>
    </source>
</evidence>
<evidence type="ECO:0000256" key="4">
    <source>
        <dbReference type="ARBA" id="ARBA00022840"/>
    </source>
</evidence>
<evidence type="ECO:0000256" key="3">
    <source>
        <dbReference type="ARBA" id="ARBA00022777"/>
    </source>
</evidence>
<accession>A0A2G3DXU9</accession>
<reference evidence="8 9" key="1">
    <citation type="submission" date="2017-10" db="EMBL/GenBank/DDBJ databases">
        <title>Resolving the taxonomy of Roseburia spp., Eubacterium rectale and Agathobacter spp. through phylogenomic analysis.</title>
        <authorList>
            <person name="Sheridan P.O."/>
            <person name="Walker A.W."/>
            <person name="Duncan S.H."/>
            <person name="Scott K.P."/>
            <person name="Toole P.W.O."/>
            <person name="Luis P."/>
            <person name="Flint H.J."/>
        </authorList>
    </citation>
    <scope>NUCLEOTIDE SEQUENCE [LARGE SCALE GENOMIC DNA]</scope>
    <source>
        <strain evidence="8 9">JK626</strain>
    </source>
</reference>
<dbReference type="RefSeq" id="WP_090151623.1">
    <property type="nucleotide sequence ID" value="NZ_PDYF01000008.1"/>
</dbReference>
<evidence type="ECO:0000256" key="1">
    <source>
        <dbReference type="ARBA" id="ARBA00022679"/>
    </source>
</evidence>
<gene>
    <name evidence="8" type="ORF">CSX01_03535</name>
</gene>
<reference evidence="8 9" key="2">
    <citation type="submission" date="2017-10" db="EMBL/GenBank/DDBJ databases">
        <authorList>
            <person name="Banno H."/>
            <person name="Chua N.-H."/>
        </authorList>
    </citation>
    <scope>NUCLEOTIDE SEQUENCE [LARGE SCALE GENOMIC DNA]</scope>
    <source>
        <strain evidence="8 9">JK626</strain>
    </source>
</reference>
<dbReference type="InterPro" id="IPR008271">
    <property type="entry name" value="Ser/Thr_kinase_AS"/>
</dbReference>
<proteinExistence type="predicted"/>
<dbReference type="EMBL" id="PDYF01000008">
    <property type="protein sequence ID" value="PHU35685.1"/>
    <property type="molecule type" value="Genomic_DNA"/>
</dbReference>
<dbReference type="Pfam" id="PF00069">
    <property type="entry name" value="Pkinase"/>
    <property type="match status" value="1"/>
</dbReference>
<dbReference type="GO" id="GO:0004674">
    <property type="term" value="F:protein serine/threonine kinase activity"/>
    <property type="evidence" value="ECO:0007669"/>
    <property type="project" value="UniProtKB-KW"/>
</dbReference>
<name>A0A2G3DXU9_9FIRM</name>
<keyword evidence="2 5" id="KW-0547">Nucleotide-binding</keyword>
<feature type="binding site" evidence="5">
    <location>
        <position position="41"/>
    </location>
    <ligand>
        <name>ATP</name>
        <dbReference type="ChEBI" id="CHEBI:30616"/>
    </ligand>
</feature>
<dbReference type="Proteomes" id="UP000225889">
    <property type="component" value="Unassembled WGS sequence"/>
</dbReference>
<organism evidence="8 9">
    <name type="scientific">Pseudobutyrivibrio ruminis</name>
    <dbReference type="NCBI Taxonomy" id="46206"/>
    <lineage>
        <taxon>Bacteria</taxon>
        <taxon>Bacillati</taxon>
        <taxon>Bacillota</taxon>
        <taxon>Clostridia</taxon>
        <taxon>Lachnospirales</taxon>
        <taxon>Lachnospiraceae</taxon>
        <taxon>Pseudobutyrivibrio</taxon>
    </lineage>
</organism>
<dbReference type="InterPro" id="IPR011009">
    <property type="entry name" value="Kinase-like_dom_sf"/>
</dbReference>
<dbReference type="SUPFAM" id="SSF56112">
    <property type="entry name" value="Protein kinase-like (PK-like)"/>
    <property type="match status" value="1"/>
</dbReference>